<evidence type="ECO:0000313" key="2">
    <source>
        <dbReference type="Proteomes" id="UP001501468"/>
    </source>
</evidence>
<dbReference type="Pfam" id="PF01547">
    <property type="entry name" value="SBP_bac_1"/>
    <property type="match status" value="1"/>
</dbReference>
<sequence length="450" mass="48783">MTRPSNEAEYLARMVPPSVRGVDRRTLLRGAFGVGALLGAGGLAACSSGSTSSTGVPTGAVTGTVTVGSNQSDPVPKAAVQSYMDAFQKANPGTTVKINTVDHNSFQENINNYLQGSPDDVFTWFAGYRMQFFAEKGLVGDISDVWKNITGMSDALKKASTGADGKQYFVPITNYPWAVFYRKSVFKEKGYQVPKTLDELNTLGAQMKKDGLDPIAFGDKDGWPAMGTFDQINLRVNGYDFHVSLMAGKEDWTDPKVKKVFDTWAGILPLHQADSLGRTWQEAAQSLQQKKSGMYVLGSFLAQQFTKGAEQDDLDFFGFPEIDSTIGTDAVEAPIDGYMMSAKPKNEGAAKKLLQYISQPEAQLLALKADPSVIATNSTADTSGYTALQKKSAEFVKSAKSITQFMDRDTRPDFASTVMIPAIQSFIKNPKDIDGLCTSIQAQKKSIFGS</sequence>
<dbReference type="InterPro" id="IPR050490">
    <property type="entry name" value="Bact_solute-bd_prot1"/>
</dbReference>
<protein>
    <submittedName>
        <fullName evidence="1">Extracellular solute-binding protein</fullName>
    </submittedName>
</protein>
<dbReference type="RefSeq" id="WP_142176242.1">
    <property type="nucleotide sequence ID" value="NZ_BAABDC010000001.1"/>
</dbReference>
<dbReference type="EMBL" id="BAABDC010000001">
    <property type="protein sequence ID" value="GAA3692568.1"/>
    <property type="molecule type" value="Genomic_DNA"/>
</dbReference>
<evidence type="ECO:0000313" key="1">
    <source>
        <dbReference type="EMBL" id="GAA3692568.1"/>
    </source>
</evidence>
<dbReference type="InterPro" id="IPR006059">
    <property type="entry name" value="SBP"/>
</dbReference>
<comment type="caution">
    <text evidence="1">The sequence shown here is derived from an EMBL/GenBank/DDBJ whole genome shotgun (WGS) entry which is preliminary data.</text>
</comment>
<proteinExistence type="predicted"/>
<dbReference type="PANTHER" id="PTHR43649">
    <property type="entry name" value="ARABINOSE-BINDING PROTEIN-RELATED"/>
    <property type="match status" value="1"/>
</dbReference>
<dbReference type="SUPFAM" id="SSF53850">
    <property type="entry name" value="Periplasmic binding protein-like II"/>
    <property type="match status" value="1"/>
</dbReference>
<gene>
    <name evidence="1" type="ORF">GCM10022399_06010</name>
</gene>
<keyword evidence="2" id="KW-1185">Reference proteome</keyword>
<accession>A0ABP7CLA0</accession>
<reference evidence="2" key="1">
    <citation type="journal article" date="2019" name="Int. J. Syst. Evol. Microbiol.">
        <title>The Global Catalogue of Microorganisms (GCM) 10K type strain sequencing project: providing services to taxonomists for standard genome sequencing and annotation.</title>
        <authorList>
            <consortium name="The Broad Institute Genomics Platform"/>
            <consortium name="The Broad Institute Genome Sequencing Center for Infectious Disease"/>
            <person name="Wu L."/>
            <person name="Ma J."/>
        </authorList>
    </citation>
    <scope>NUCLEOTIDE SEQUENCE [LARGE SCALE GENOMIC DNA]</scope>
    <source>
        <strain evidence="2">JCM 17125</strain>
    </source>
</reference>
<name>A0ABP7CLA0_9MICO</name>
<organism evidence="1 2">
    <name type="scientific">Terrabacter ginsenosidimutans</name>
    <dbReference type="NCBI Taxonomy" id="490575"/>
    <lineage>
        <taxon>Bacteria</taxon>
        <taxon>Bacillati</taxon>
        <taxon>Actinomycetota</taxon>
        <taxon>Actinomycetes</taxon>
        <taxon>Micrococcales</taxon>
        <taxon>Intrasporangiaceae</taxon>
        <taxon>Terrabacter</taxon>
    </lineage>
</organism>
<dbReference type="Gene3D" id="3.40.190.10">
    <property type="entry name" value="Periplasmic binding protein-like II"/>
    <property type="match status" value="2"/>
</dbReference>
<dbReference type="Proteomes" id="UP001501468">
    <property type="component" value="Unassembled WGS sequence"/>
</dbReference>